<evidence type="ECO:0000259" key="1">
    <source>
        <dbReference type="Pfam" id="PF08241"/>
    </source>
</evidence>
<dbReference type="GO" id="GO:0008757">
    <property type="term" value="F:S-adenosylmethionine-dependent methyltransferase activity"/>
    <property type="evidence" value="ECO:0007669"/>
    <property type="project" value="InterPro"/>
</dbReference>
<dbReference type="SUPFAM" id="SSF53335">
    <property type="entry name" value="S-adenosyl-L-methionine-dependent methyltransferases"/>
    <property type="match status" value="1"/>
</dbReference>
<dbReference type="AlphaFoldDB" id="A0A419SZA8"/>
<proteinExistence type="predicted"/>
<comment type="caution">
    <text evidence="2">The sequence shown here is derived from an EMBL/GenBank/DDBJ whole genome shotgun (WGS) entry which is preliminary data.</text>
</comment>
<dbReference type="CDD" id="cd02440">
    <property type="entry name" value="AdoMet_MTases"/>
    <property type="match status" value="1"/>
</dbReference>
<name>A0A419SZA8_9FIRM</name>
<dbReference type="Gene3D" id="3.40.50.150">
    <property type="entry name" value="Vaccinia Virus protein VP39"/>
    <property type="match status" value="1"/>
</dbReference>
<accession>A0A419SZA8</accession>
<dbReference type="InterPro" id="IPR029063">
    <property type="entry name" value="SAM-dependent_MTases_sf"/>
</dbReference>
<reference evidence="2 3" key="1">
    <citation type="submission" date="2016-08" db="EMBL/GenBank/DDBJ databases">
        <title>Novel Firmicutes and Novel Genomes.</title>
        <authorList>
            <person name="Poppleton D.I."/>
            <person name="Gribaldo S."/>
        </authorList>
    </citation>
    <scope>NUCLEOTIDE SEQUENCE [LARGE SCALE GENOMIC DNA]</scope>
    <source>
        <strain evidence="2 3">CTT3</strain>
    </source>
</reference>
<sequence>MGKKFKAKNIEKLDNPLRRKVLPPKKIIKELGIQGGLHIADVGCGIGYFTIPLAEQTGEKGKVYAIDINPIMLNEIKKRVDKENITNVEIIHSAENNFRLKGKSVDIVFTSTVLHEVDSPSKFLKECKRVLMGNGKLFILEWNKIEEKIGPPIHKRIDIETTKKFVIDVGFKVKKTINIGNSFYIVDSLNY</sequence>
<organism evidence="2 3">
    <name type="scientific">Thermohalobacter berrensis</name>
    <dbReference type="NCBI Taxonomy" id="99594"/>
    <lineage>
        <taxon>Bacteria</taxon>
        <taxon>Bacillati</taxon>
        <taxon>Bacillota</taxon>
        <taxon>Tissierellia</taxon>
        <taxon>Tissierellales</taxon>
        <taxon>Thermohalobacteraceae</taxon>
        <taxon>Thermohalobacter</taxon>
    </lineage>
</organism>
<dbReference type="RefSeq" id="WP_120169974.1">
    <property type="nucleotide sequence ID" value="NZ_MCIB01000034.1"/>
</dbReference>
<gene>
    <name evidence="2" type="ORF">BET03_04140</name>
</gene>
<dbReference type="PANTHER" id="PTHR43591:SF24">
    <property type="entry name" value="2-METHOXY-6-POLYPRENYL-1,4-BENZOQUINOL METHYLASE, MITOCHONDRIAL"/>
    <property type="match status" value="1"/>
</dbReference>
<dbReference type="OrthoDB" id="9784101at2"/>
<dbReference type="PANTHER" id="PTHR43591">
    <property type="entry name" value="METHYLTRANSFERASE"/>
    <property type="match status" value="1"/>
</dbReference>
<evidence type="ECO:0000313" key="2">
    <source>
        <dbReference type="EMBL" id="RKD30535.1"/>
    </source>
</evidence>
<feature type="domain" description="Methyltransferase type 11" evidence="1">
    <location>
        <begin position="41"/>
        <end position="139"/>
    </location>
</feature>
<dbReference type="InterPro" id="IPR013216">
    <property type="entry name" value="Methyltransf_11"/>
</dbReference>
<keyword evidence="3" id="KW-1185">Reference proteome</keyword>
<dbReference type="Pfam" id="PF08241">
    <property type="entry name" value="Methyltransf_11"/>
    <property type="match status" value="1"/>
</dbReference>
<protein>
    <recommendedName>
        <fullName evidence="1">Methyltransferase type 11 domain-containing protein</fullName>
    </recommendedName>
</protein>
<evidence type="ECO:0000313" key="3">
    <source>
        <dbReference type="Proteomes" id="UP000284177"/>
    </source>
</evidence>
<dbReference type="EMBL" id="MCIB01000034">
    <property type="protein sequence ID" value="RKD30535.1"/>
    <property type="molecule type" value="Genomic_DNA"/>
</dbReference>
<dbReference type="Proteomes" id="UP000284177">
    <property type="component" value="Unassembled WGS sequence"/>
</dbReference>